<dbReference type="SUPFAM" id="SSF102114">
    <property type="entry name" value="Radical SAM enzymes"/>
    <property type="match status" value="1"/>
</dbReference>
<evidence type="ECO:0000256" key="10">
    <source>
        <dbReference type="ARBA" id="ARBA00023004"/>
    </source>
</evidence>
<dbReference type="Pfam" id="PF04055">
    <property type="entry name" value="Radical_SAM"/>
    <property type="match status" value="1"/>
</dbReference>
<dbReference type="SMART" id="SM00876">
    <property type="entry name" value="BATS"/>
    <property type="match status" value="1"/>
</dbReference>
<dbReference type="HAMAP" id="MF_01694">
    <property type="entry name" value="BioB"/>
    <property type="match status" value="1"/>
</dbReference>
<dbReference type="Gene3D" id="3.20.20.70">
    <property type="entry name" value="Aldolase class I"/>
    <property type="match status" value="1"/>
</dbReference>
<feature type="binding site" evidence="13">
    <location>
        <position position="264"/>
    </location>
    <ligand>
        <name>[2Fe-2S] cluster</name>
        <dbReference type="ChEBI" id="CHEBI:190135"/>
    </ligand>
</feature>
<dbReference type="InterPro" id="IPR002684">
    <property type="entry name" value="Biotin_synth/BioAB"/>
</dbReference>
<evidence type="ECO:0000256" key="11">
    <source>
        <dbReference type="ARBA" id="ARBA00023014"/>
    </source>
</evidence>
<evidence type="ECO:0000256" key="8">
    <source>
        <dbReference type="ARBA" id="ARBA00022723"/>
    </source>
</evidence>
<dbReference type="PANTHER" id="PTHR22976:SF2">
    <property type="entry name" value="BIOTIN SYNTHASE, MITOCHONDRIAL"/>
    <property type="match status" value="1"/>
</dbReference>
<dbReference type="SMART" id="SM00729">
    <property type="entry name" value="Elp3"/>
    <property type="match status" value="1"/>
</dbReference>
<dbReference type="InterPro" id="IPR006638">
    <property type="entry name" value="Elp3/MiaA/NifB-like_rSAM"/>
</dbReference>
<keyword evidence="7 13" id="KW-0001">2Fe-2S</keyword>
<dbReference type="PANTHER" id="PTHR22976">
    <property type="entry name" value="BIOTIN SYNTHASE"/>
    <property type="match status" value="1"/>
</dbReference>
<evidence type="ECO:0000256" key="5">
    <source>
        <dbReference type="ARBA" id="ARBA00022679"/>
    </source>
</evidence>
<name>A0ABM8IGB8_9BACE</name>
<reference evidence="15 16" key="1">
    <citation type="submission" date="2023-04" db="EMBL/GenBank/DDBJ databases">
        <title>Draft genome sequence of acteroides sedimenti strain YN3PY1.</title>
        <authorList>
            <person name="Yoshida N."/>
        </authorList>
    </citation>
    <scope>NUCLEOTIDE SEQUENCE [LARGE SCALE GENOMIC DNA]</scope>
    <source>
        <strain evidence="15 16">YN3PY1</strain>
    </source>
</reference>
<dbReference type="SFLD" id="SFLDG01060">
    <property type="entry name" value="BATS_domain_containing"/>
    <property type="match status" value="1"/>
</dbReference>
<dbReference type="InterPro" id="IPR024177">
    <property type="entry name" value="Biotin_synthase"/>
</dbReference>
<keyword evidence="10 13" id="KW-0408">Iron</keyword>
<dbReference type="EC" id="2.8.1.6" evidence="3 13"/>
<sequence length="314" mass="35128">MKQKIINGYRFTLGQAFNFIENSTDNELFELADDLRKHYFGQRFDTCAIMNARSGKCTEDCKWCAQSAYYKTSCAEFEMVETEEAVVEARKIRDSGVRMFSLVTSGRKLTPTNILKISQTFSVLNQEVPGIGYCASLGLQSKEELQSLREAGVSRYHCNIETAPSFFDKLCTTHTIEEKVKTIRSAQETGMKICSGGIIGMGETERDRIEMAVFLQELGVDSIPVNILMPIKGTPLEGTTPLTDREILRAFAIFRIINPTAEVRFAAGRLRIRHIMKQALACGVTASLVGDMLTTVGSGIQEDIHFLKENNYEI</sequence>
<dbReference type="RefSeq" id="WP_353331506.1">
    <property type="nucleotide sequence ID" value="NZ_AP028055.1"/>
</dbReference>
<gene>
    <name evidence="13" type="primary">bioB</name>
    <name evidence="15" type="ORF">BSYN_25540</name>
</gene>
<dbReference type="PROSITE" id="PS51918">
    <property type="entry name" value="RADICAL_SAM"/>
    <property type="match status" value="1"/>
</dbReference>
<evidence type="ECO:0000256" key="9">
    <source>
        <dbReference type="ARBA" id="ARBA00022756"/>
    </source>
</evidence>
<evidence type="ECO:0000256" key="3">
    <source>
        <dbReference type="ARBA" id="ARBA00012236"/>
    </source>
</evidence>
<keyword evidence="6 13" id="KW-0949">S-adenosyl-L-methionine</keyword>
<dbReference type="SFLD" id="SFLDG01278">
    <property type="entry name" value="biotin_synthase_like"/>
    <property type="match status" value="1"/>
</dbReference>
<comment type="subunit">
    <text evidence="13">Homodimer.</text>
</comment>
<keyword evidence="8 13" id="KW-0479">Metal-binding</keyword>
<dbReference type="InterPro" id="IPR013785">
    <property type="entry name" value="Aldolase_TIM"/>
</dbReference>
<evidence type="ECO:0000256" key="2">
    <source>
        <dbReference type="ARBA" id="ARBA00010765"/>
    </source>
</evidence>
<dbReference type="InterPro" id="IPR007197">
    <property type="entry name" value="rSAM"/>
</dbReference>
<organism evidence="15 16">
    <name type="scientific">Bacteroides sedimenti</name>
    <dbReference type="NCBI Taxonomy" id="2136147"/>
    <lineage>
        <taxon>Bacteria</taxon>
        <taxon>Pseudomonadati</taxon>
        <taxon>Bacteroidota</taxon>
        <taxon>Bacteroidia</taxon>
        <taxon>Bacteroidales</taxon>
        <taxon>Bacteroidaceae</taxon>
        <taxon>Bacteroides</taxon>
    </lineage>
</organism>
<dbReference type="SFLD" id="SFLDS00029">
    <property type="entry name" value="Radical_SAM"/>
    <property type="match status" value="1"/>
</dbReference>
<evidence type="ECO:0000313" key="16">
    <source>
        <dbReference type="Proteomes" id="UP001496674"/>
    </source>
</evidence>
<keyword evidence="16" id="KW-1185">Reference proteome</keyword>
<evidence type="ECO:0000259" key="14">
    <source>
        <dbReference type="PROSITE" id="PS51918"/>
    </source>
</evidence>
<keyword evidence="4 13" id="KW-0004">4Fe-4S</keyword>
<keyword evidence="9 13" id="KW-0093">Biotin biosynthesis</keyword>
<feature type="binding site" evidence="13">
    <location>
        <position position="61"/>
    </location>
    <ligand>
        <name>[4Fe-4S] cluster</name>
        <dbReference type="ChEBI" id="CHEBI:49883"/>
        <note>4Fe-4S-S-AdoMet</note>
    </ligand>
</feature>
<comment type="cofactor">
    <cofactor evidence="13">
        <name>[4Fe-4S] cluster</name>
        <dbReference type="ChEBI" id="CHEBI:49883"/>
    </cofactor>
    <text evidence="13">Binds 1 [4Fe-4S] cluster. The cluster is coordinated with 3 cysteines and an exchangeable S-adenosyl-L-methionine.</text>
</comment>
<dbReference type="PIRSF" id="PIRSF001619">
    <property type="entry name" value="Biotin_synth"/>
    <property type="match status" value="1"/>
</dbReference>
<dbReference type="NCBIfam" id="TIGR00433">
    <property type="entry name" value="bioB"/>
    <property type="match status" value="1"/>
</dbReference>
<evidence type="ECO:0000256" key="6">
    <source>
        <dbReference type="ARBA" id="ARBA00022691"/>
    </source>
</evidence>
<protein>
    <recommendedName>
        <fullName evidence="3 13">Biotin synthase</fullName>
        <ecNumber evidence="3 13">2.8.1.6</ecNumber>
    </recommendedName>
</protein>
<dbReference type="EMBL" id="AP028055">
    <property type="protein sequence ID" value="BEH00290.1"/>
    <property type="molecule type" value="Genomic_DNA"/>
</dbReference>
<dbReference type="Pfam" id="PF06968">
    <property type="entry name" value="BATS"/>
    <property type="match status" value="1"/>
</dbReference>
<accession>A0ABM8IGB8</accession>
<evidence type="ECO:0000256" key="7">
    <source>
        <dbReference type="ARBA" id="ARBA00022714"/>
    </source>
</evidence>
<dbReference type="InterPro" id="IPR010722">
    <property type="entry name" value="BATS_dom"/>
</dbReference>
<evidence type="ECO:0000256" key="12">
    <source>
        <dbReference type="ARBA" id="ARBA00051157"/>
    </source>
</evidence>
<evidence type="ECO:0000313" key="15">
    <source>
        <dbReference type="EMBL" id="BEH00290.1"/>
    </source>
</evidence>
<dbReference type="Proteomes" id="UP001496674">
    <property type="component" value="Chromosome"/>
</dbReference>
<proteinExistence type="inferred from homology"/>
<comment type="function">
    <text evidence="13">Catalyzes the conversion of dethiobiotin (DTB) to biotin by the insertion of a sulfur atom into dethiobiotin via a radical-based mechanism.</text>
</comment>
<feature type="domain" description="Radical SAM core" evidence="14">
    <location>
        <begin position="39"/>
        <end position="266"/>
    </location>
</feature>
<dbReference type="InterPro" id="IPR058240">
    <property type="entry name" value="rSAM_sf"/>
</dbReference>
<feature type="binding site" evidence="13">
    <location>
        <position position="57"/>
    </location>
    <ligand>
        <name>[4Fe-4S] cluster</name>
        <dbReference type="ChEBI" id="CHEBI:49883"/>
        <note>4Fe-4S-S-AdoMet</note>
    </ligand>
</feature>
<comment type="pathway">
    <text evidence="1 13">Cofactor biosynthesis; biotin biosynthesis; biotin from 7,8-diaminononanoate: step 2/2.</text>
</comment>
<evidence type="ECO:0000256" key="4">
    <source>
        <dbReference type="ARBA" id="ARBA00022485"/>
    </source>
</evidence>
<evidence type="ECO:0000256" key="13">
    <source>
        <dbReference type="HAMAP-Rule" id="MF_01694"/>
    </source>
</evidence>
<feature type="binding site" evidence="13">
    <location>
        <position position="64"/>
    </location>
    <ligand>
        <name>[4Fe-4S] cluster</name>
        <dbReference type="ChEBI" id="CHEBI:49883"/>
        <note>4Fe-4S-S-AdoMet</note>
    </ligand>
</feature>
<keyword evidence="5 13" id="KW-0808">Transferase</keyword>
<dbReference type="CDD" id="cd01335">
    <property type="entry name" value="Radical_SAM"/>
    <property type="match status" value="1"/>
</dbReference>
<comment type="similarity">
    <text evidence="2 13">Belongs to the radical SAM superfamily. Biotin synthase family.</text>
</comment>
<keyword evidence="11 13" id="KW-0411">Iron-sulfur</keyword>
<evidence type="ECO:0000256" key="1">
    <source>
        <dbReference type="ARBA" id="ARBA00004942"/>
    </source>
</evidence>
<feature type="binding site" evidence="13">
    <location>
        <position position="101"/>
    </location>
    <ligand>
        <name>[2Fe-2S] cluster</name>
        <dbReference type="ChEBI" id="CHEBI:190135"/>
    </ligand>
</feature>
<feature type="binding site" evidence="13">
    <location>
        <position position="194"/>
    </location>
    <ligand>
        <name>[2Fe-2S] cluster</name>
        <dbReference type="ChEBI" id="CHEBI:190135"/>
    </ligand>
</feature>
<comment type="catalytic activity">
    <reaction evidence="12 13">
        <text>(4R,5S)-dethiobiotin + (sulfur carrier)-SH + 2 reduced [2Fe-2S]-[ferredoxin] + 2 S-adenosyl-L-methionine = (sulfur carrier)-H + biotin + 2 5'-deoxyadenosine + 2 L-methionine + 2 oxidized [2Fe-2S]-[ferredoxin]</text>
        <dbReference type="Rhea" id="RHEA:22060"/>
        <dbReference type="Rhea" id="RHEA-COMP:10000"/>
        <dbReference type="Rhea" id="RHEA-COMP:10001"/>
        <dbReference type="Rhea" id="RHEA-COMP:14737"/>
        <dbReference type="Rhea" id="RHEA-COMP:14739"/>
        <dbReference type="ChEBI" id="CHEBI:17319"/>
        <dbReference type="ChEBI" id="CHEBI:29917"/>
        <dbReference type="ChEBI" id="CHEBI:33737"/>
        <dbReference type="ChEBI" id="CHEBI:33738"/>
        <dbReference type="ChEBI" id="CHEBI:57586"/>
        <dbReference type="ChEBI" id="CHEBI:57844"/>
        <dbReference type="ChEBI" id="CHEBI:59789"/>
        <dbReference type="ChEBI" id="CHEBI:64428"/>
        <dbReference type="ChEBI" id="CHEBI:149473"/>
        <dbReference type="EC" id="2.8.1.6"/>
    </reaction>
</comment>
<feature type="binding site" evidence="13">
    <location>
        <position position="134"/>
    </location>
    <ligand>
        <name>[2Fe-2S] cluster</name>
        <dbReference type="ChEBI" id="CHEBI:190135"/>
    </ligand>
</feature>
<comment type="cofactor">
    <cofactor evidence="13">
        <name>[2Fe-2S] cluster</name>
        <dbReference type="ChEBI" id="CHEBI:190135"/>
    </cofactor>
    <text evidence="13">Binds 1 [2Fe-2S] cluster. The cluster is coordinated with 3 cysteines and 1 arginine.</text>
</comment>